<evidence type="ECO:0000256" key="7">
    <source>
        <dbReference type="ARBA" id="ARBA00023136"/>
    </source>
</evidence>
<evidence type="ECO:0000256" key="5">
    <source>
        <dbReference type="ARBA" id="ARBA00022960"/>
    </source>
</evidence>
<sequence length="163" mass="18839">MSFRNQGQSLFVLSLAMAFALTLLPLPVVLEPLRPYWVALVILYWNLEGGRLRHLGQGFLIGVFLDLLTGSLLGQHALGLVVLMFLLERFRARIRFFPPWQQAAAVLALLFNDRVIHSWVIALQGNDWPPWSWWLAPVVGVLIWPWLFLLLDALRRRQRVHHS</sequence>
<dbReference type="OrthoDB" id="6647425at2"/>
<comment type="subcellular location">
    <subcellularLocation>
        <location evidence="8">Cell inner membrane</location>
    </subcellularLocation>
    <subcellularLocation>
        <location evidence="1">Cell membrane</location>
        <topology evidence="1">Multi-pass membrane protein</topology>
    </subcellularLocation>
</comment>
<dbReference type="PANTHER" id="PTHR37484:SF1">
    <property type="entry name" value="ROD SHAPE-DETERMINING PROTEIN MRED"/>
    <property type="match status" value="1"/>
</dbReference>
<evidence type="ECO:0000256" key="2">
    <source>
        <dbReference type="ARBA" id="ARBA00007776"/>
    </source>
</evidence>
<dbReference type="Proteomes" id="UP000066624">
    <property type="component" value="Chromosome"/>
</dbReference>
<accession>A0A0K0XSL6</accession>
<proteinExistence type="inferred from homology"/>
<dbReference type="KEGG" id="wma:WM2015_228"/>
<comment type="similarity">
    <text evidence="2 8">Belongs to the MreD family.</text>
</comment>
<evidence type="ECO:0000256" key="6">
    <source>
        <dbReference type="ARBA" id="ARBA00022989"/>
    </source>
</evidence>
<gene>
    <name evidence="9" type="ORF">WM2015_228</name>
</gene>
<dbReference type="InterPro" id="IPR007227">
    <property type="entry name" value="Cell_shape_determining_MreD"/>
</dbReference>
<evidence type="ECO:0000256" key="1">
    <source>
        <dbReference type="ARBA" id="ARBA00004651"/>
    </source>
</evidence>
<dbReference type="GO" id="GO:0008360">
    <property type="term" value="P:regulation of cell shape"/>
    <property type="evidence" value="ECO:0007669"/>
    <property type="project" value="UniProtKB-UniRule"/>
</dbReference>
<dbReference type="PIRSF" id="PIRSF018472">
    <property type="entry name" value="MreD_proteobac"/>
    <property type="match status" value="1"/>
</dbReference>
<dbReference type="AlphaFoldDB" id="A0A0K0XSL6"/>
<reference evidence="9 10" key="1">
    <citation type="submission" date="2015-07" db="EMBL/GenBank/DDBJ databases">
        <authorList>
            <person name="Noorani M."/>
        </authorList>
    </citation>
    <scope>NUCLEOTIDE SEQUENCE [LARGE SCALE GENOMIC DNA]</scope>
    <source>
        <strain evidence="9 10">KCTC 42284</strain>
    </source>
</reference>
<keyword evidence="5 8" id="KW-0133">Cell shape</keyword>
<dbReference type="PATRIC" id="fig|1579979.3.peg.233"/>
<comment type="function">
    <text evidence="8">Involved in formation of the rod shape of the cell. May also contribute to regulation of formation of penicillin-binding proteins.</text>
</comment>
<dbReference type="EMBL" id="CP012154">
    <property type="protein sequence ID" value="AKS40617.1"/>
    <property type="molecule type" value="Genomic_DNA"/>
</dbReference>
<keyword evidence="6" id="KW-1133">Transmembrane helix</keyword>
<dbReference type="InterPro" id="IPR026034">
    <property type="entry name" value="MreD_proteobac"/>
</dbReference>
<dbReference type="NCBIfam" id="TIGR03426">
    <property type="entry name" value="shape_MreD"/>
    <property type="match status" value="1"/>
</dbReference>
<evidence type="ECO:0000313" key="9">
    <source>
        <dbReference type="EMBL" id="AKS40617.1"/>
    </source>
</evidence>
<keyword evidence="7 8" id="KW-0472">Membrane</keyword>
<evidence type="ECO:0000256" key="8">
    <source>
        <dbReference type="PIRNR" id="PIRNR018472"/>
    </source>
</evidence>
<protein>
    <recommendedName>
        <fullName evidence="8">Rod shape-determining protein MreD</fullName>
    </recommendedName>
</protein>
<dbReference type="STRING" id="1579979.WM2015_228"/>
<dbReference type="GO" id="GO:0005886">
    <property type="term" value="C:plasma membrane"/>
    <property type="evidence" value="ECO:0007669"/>
    <property type="project" value="UniProtKB-SubCell"/>
</dbReference>
<name>A0A0K0XSL6_9GAMM</name>
<dbReference type="PANTHER" id="PTHR37484">
    <property type="entry name" value="ROD SHAPE-DETERMINING PROTEIN MRED"/>
    <property type="match status" value="1"/>
</dbReference>
<keyword evidence="10" id="KW-1185">Reference proteome</keyword>
<dbReference type="Pfam" id="PF04093">
    <property type="entry name" value="MreD"/>
    <property type="match status" value="1"/>
</dbReference>
<dbReference type="RefSeq" id="WP_049724311.1">
    <property type="nucleotide sequence ID" value="NZ_CP012154.1"/>
</dbReference>
<keyword evidence="4" id="KW-0812">Transmembrane</keyword>
<keyword evidence="8" id="KW-0997">Cell inner membrane</keyword>
<evidence type="ECO:0000256" key="4">
    <source>
        <dbReference type="ARBA" id="ARBA00022692"/>
    </source>
</evidence>
<organism evidence="9 10">
    <name type="scientific">Wenzhouxiangella marina</name>
    <dbReference type="NCBI Taxonomy" id="1579979"/>
    <lineage>
        <taxon>Bacteria</taxon>
        <taxon>Pseudomonadati</taxon>
        <taxon>Pseudomonadota</taxon>
        <taxon>Gammaproteobacteria</taxon>
        <taxon>Chromatiales</taxon>
        <taxon>Wenzhouxiangellaceae</taxon>
        <taxon>Wenzhouxiangella</taxon>
    </lineage>
</organism>
<evidence type="ECO:0000313" key="10">
    <source>
        <dbReference type="Proteomes" id="UP000066624"/>
    </source>
</evidence>
<evidence type="ECO:0000256" key="3">
    <source>
        <dbReference type="ARBA" id="ARBA00022475"/>
    </source>
</evidence>
<keyword evidence="3 8" id="KW-1003">Cell membrane</keyword>